<dbReference type="AlphaFoldDB" id="A0A0C9SA35"/>
<protein>
    <submittedName>
        <fullName evidence="1">Uncharacterized protein</fullName>
    </submittedName>
</protein>
<name>A0A0C9SA35_AMBAM</name>
<accession>A0A0C9SA35</accession>
<organism evidence="1">
    <name type="scientific">Amblyomma americanum</name>
    <name type="common">Lone star tick</name>
    <dbReference type="NCBI Taxonomy" id="6943"/>
    <lineage>
        <taxon>Eukaryota</taxon>
        <taxon>Metazoa</taxon>
        <taxon>Ecdysozoa</taxon>
        <taxon>Arthropoda</taxon>
        <taxon>Chelicerata</taxon>
        <taxon>Arachnida</taxon>
        <taxon>Acari</taxon>
        <taxon>Parasitiformes</taxon>
        <taxon>Ixodida</taxon>
        <taxon>Ixodoidea</taxon>
        <taxon>Ixodidae</taxon>
        <taxon>Amblyomminae</taxon>
        <taxon>Amblyomma</taxon>
    </lineage>
</organism>
<proteinExistence type="evidence at transcript level"/>
<evidence type="ECO:0000313" key="1">
    <source>
        <dbReference type="EMBL" id="JAG89902.1"/>
    </source>
</evidence>
<dbReference type="GO" id="GO:0003723">
    <property type="term" value="F:RNA binding"/>
    <property type="evidence" value="ECO:0007669"/>
    <property type="project" value="InterPro"/>
</dbReference>
<dbReference type="Pfam" id="PF05733">
    <property type="entry name" value="Tenui_N"/>
    <property type="match status" value="1"/>
</dbReference>
<sequence length="99" mass="11161">QRFDPSTTARKCYQVGQIRGSFLRDVKTMIILALVYGNNLTLIEKRLSGHNLTTFNELKNAYGLKSKCPTTEDVTLTRVATAFAHWTCSILKDVAERLP</sequence>
<reference evidence="1" key="1">
    <citation type="journal article" date="2015" name="PLoS ONE">
        <title>An Insight into the Sialome of the Lone Star Tick, Amblyomma americanum, with a Glimpse on Its Time Dependent Gene Expression.</title>
        <authorList>
            <person name="Karim S."/>
            <person name="Ribeiro J.M."/>
        </authorList>
    </citation>
    <scope>NUCLEOTIDE SEQUENCE</scope>
    <source>
        <tissue evidence="1">Salivary gland</tissue>
    </source>
</reference>
<feature type="non-terminal residue" evidence="1">
    <location>
        <position position="1"/>
    </location>
</feature>
<dbReference type="InterPro" id="IPR009522">
    <property type="entry name" value="Capsid_Phlebovir/Tenuivir"/>
</dbReference>
<dbReference type="EMBL" id="GBZX01002838">
    <property type="protein sequence ID" value="JAG89902.1"/>
    <property type="molecule type" value="mRNA"/>
</dbReference>
<feature type="non-terminal residue" evidence="1">
    <location>
        <position position="99"/>
    </location>
</feature>